<sequence>MSNVVKPRKIFETVMLWLLSFCLLINLLLLAKVGDIFYKLKGKITSQTDFVTLVKKLSVMTEDLKALEVFATIYRTFLLFLLITFAFFIIFRIVKKQYDRLLKGSTVMIWVTSMASIYYVYSTKDIFYALKSITERKYEQGIPAALYLMGRIQYILDVKYIIQVLTIILLVSTSLAIILNVRTLVGKEDKAIWKKLNISIFSLCMILISSLVAWNIYIKYDNKVYKPFEYMVKNYTHKGDKIYLFGSVNMRKVNEKNLDPVFRNLYLTGTNFEIERPEEELIKGETRNVKVSFNVEDKEFLNLKTGKIEETITINNVPEIVKSIDEINSKTVYEYLAKYDERYSKYSINDELTGIYEGNAIDNNKEYYLLQKIKYDELSFTDIAQFEENDEIYKLIYLGVIYRNNKSVVGLEGLNLKQGTQLFKNKEELINLLKEYKIEKVK</sequence>
<protein>
    <submittedName>
        <fullName evidence="2">Uncharacterized protein</fullName>
    </submittedName>
</protein>
<keyword evidence="3" id="KW-1185">Reference proteome</keyword>
<feature type="transmembrane region" description="Helical" evidence="1">
    <location>
        <begin position="73"/>
        <end position="94"/>
    </location>
</feature>
<dbReference type="EMBL" id="JABMKT010000019">
    <property type="protein sequence ID" value="NYV28046.1"/>
    <property type="molecule type" value="Genomic_DNA"/>
</dbReference>
<dbReference type="RefSeq" id="WP_180136151.1">
    <property type="nucleotide sequence ID" value="NZ_JABMKT010000019.1"/>
</dbReference>
<keyword evidence="1" id="KW-0812">Transmembrane</keyword>
<dbReference type="Proteomes" id="UP000526184">
    <property type="component" value="Unassembled WGS sequence"/>
</dbReference>
<evidence type="ECO:0000313" key="3">
    <source>
        <dbReference type="Proteomes" id="UP000526184"/>
    </source>
</evidence>
<name>A0A7Z0PF31_9FUSO</name>
<organism evidence="2 3">
    <name type="scientific">Streptobacillus felis</name>
    <dbReference type="NCBI Taxonomy" id="1384509"/>
    <lineage>
        <taxon>Bacteria</taxon>
        <taxon>Fusobacteriati</taxon>
        <taxon>Fusobacteriota</taxon>
        <taxon>Fusobacteriia</taxon>
        <taxon>Fusobacteriales</taxon>
        <taxon>Leptotrichiaceae</taxon>
        <taxon>Streptobacillus</taxon>
    </lineage>
</organism>
<feature type="transmembrane region" description="Helical" evidence="1">
    <location>
        <begin position="101"/>
        <end position="121"/>
    </location>
</feature>
<proteinExistence type="predicted"/>
<keyword evidence="1" id="KW-0472">Membrane</keyword>
<feature type="transmembrane region" description="Helical" evidence="1">
    <location>
        <begin position="12"/>
        <end position="31"/>
    </location>
</feature>
<reference evidence="2 3" key="1">
    <citation type="submission" date="2020-05" db="EMBL/GenBank/DDBJ databases">
        <title>Streptobacillus felis strain LHL191014123.</title>
        <authorList>
            <person name="Fawzy A."/>
            <person name="Rau J."/>
            <person name="Risse K."/>
            <person name="Schauerte N."/>
            <person name="Geiger C."/>
            <person name="Blom J."/>
            <person name="Imirzalioglu C."/>
            <person name="Falgenhauer J."/>
            <person name="Bach A."/>
            <person name="Herden C."/>
            <person name="Eisenberg T."/>
        </authorList>
    </citation>
    <scope>NUCLEOTIDE SEQUENCE [LARGE SCALE GENOMIC DNA]</scope>
    <source>
        <strain evidence="2 3">LHL191014123</strain>
    </source>
</reference>
<feature type="transmembrane region" description="Helical" evidence="1">
    <location>
        <begin position="160"/>
        <end position="184"/>
    </location>
</feature>
<feature type="transmembrane region" description="Helical" evidence="1">
    <location>
        <begin position="196"/>
        <end position="217"/>
    </location>
</feature>
<evidence type="ECO:0000256" key="1">
    <source>
        <dbReference type="SAM" id="Phobius"/>
    </source>
</evidence>
<evidence type="ECO:0000313" key="2">
    <source>
        <dbReference type="EMBL" id="NYV28046.1"/>
    </source>
</evidence>
<accession>A0A7Z0PF31</accession>
<gene>
    <name evidence="2" type="ORF">HP397_04365</name>
</gene>
<keyword evidence="1" id="KW-1133">Transmembrane helix</keyword>
<dbReference type="AlphaFoldDB" id="A0A7Z0PF31"/>
<comment type="caution">
    <text evidence="2">The sequence shown here is derived from an EMBL/GenBank/DDBJ whole genome shotgun (WGS) entry which is preliminary data.</text>
</comment>